<comment type="caution">
    <text evidence="1">The sequence shown here is derived from an EMBL/GenBank/DDBJ whole genome shotgun (WGS) entry which is preliminary data.</text>
</comment>
<name>A0AAN8XJI7_HALRR</name>
<evidence type="ECO:0000313" key="1">
    <source>
        <dbReference type="EMBL" id="KAK7084677.1"/>
    </source>
</evidence>
<reference evidence="1 2" key="1">
    <citation type="submission" date="2023-11" db="EMBL/GenBank/DDBJ databases">
        <title>Halocaridina rubra genome assembly.</title>
        <authorList>
            <person name="Smith C."/>
        </authorList>
    </citation>
    <scope>NUCLEOTIDE SEQUENCE [LARGE SCALE GENOMIC DNA]</scope>
    <source>
        <strain evidence="1">EP-1</strain>
        <tissue evidence="1">Whole</tissue>
    </source>
</reference>
<dbReference type="Proteomes" id="UP001381693">
    <property type="component" value="Unassembled WGS sequence"/>
</dbReference>
<organism evidence="1 2">
    <name type="scientific">Halocaridina rubra</name>
    <name type="common">Hawaiian red shrimp</name>
    <dbReference type="NCBI Taxonomy" id="373956"/>
    <lineage>
        <taxon>Eukaryota</taxon>
        <taxon>Metazoa</taxon>
        <taxon>Ecdysozoa</taxon>
        <taxon>Arthropoda</taxon>
        <taxon>Crustacea</taxon>
        <taxon>Multicrustacea</taxon>
        <taxon>Malacostraca</taxon>
        <taxon>Eumalacostraca</taxon>
        <taxon>Eucarida</taxon>
        <taxon>Decapoda</taxon>
        <taxon>Pleocyemata</taxon>
        <taxon>Caridea</taxon>
        <taxon>Atyoidea</taxon>
        <taxon>Atyidae</taxon>
        <taxon>Halocaridina</taxon>
    </lineage>
</organism>
<dbReference type="AlphaFoldDB" id="A0AAN8XJI7"/>
<dbReference type="EMBL" id="JAXCGZ010002008">
    <property type="protein sequence ID" value="KAK7084677.1"/>
    <property type="molecule type" value="Genomic_DNA"/>
</dbReference>
<evidence type="ECO:0000313" key="2">
    <source>
        <dbReference type="Proteomes" id="UP001381693"/>
    </source>
</evidence>
<sequence>MLDHSVVPQQARSLGLINSKNQWLFVVPNSHSLRYDMDRFLANMNDGDNMAFIYNMSILAPVTPCDILF</sequence>
<protein>
    <submittedName>
        <fullName evidence="1">Uncharacterized protein</fullName>
    </submittedName>
</protein>
<accession>A0AAN8XJI7</accession>
<proteinExistence type="predicted"/>
<keyword evidence="2" id="KW-1185">Reference proteome</keyword>
<gene>
    <name evidence="1" type="ORF">SK128_009072</name>
</gene>